<keyword evidence="10" id="KW-1185">Reference proteome</keyword>
<dbReference type="InterPro" id="IPR004089">
    <property type="entry name" value="MCPsignal_dom"/>
</dbReference>
<dbReference type="SUPFAM" id="SSF58104">
    <property type="entry name" value="Methyl-accepting chemotaxis protein (MCP) signaling domain"/>
    <property type="match status" value="1"/>
</dbReference>
<dbReference type="SMART" id="SM00304">
    <property type="entry name" value="HAMP"/>
    <property type="match status" value="2"/>
</dbReference>
<organism evidence="9 10">
    <name type="scientific">Aquamicrobium aerolatum DSM 21857</name>
    <dbReference type="NCBI Taxonomy" id="1121003"/>
    <lineage>
        <taxon>Bacteria</taxon>
        <taxon>Pseudomonadati</taxon>
        <taxon>Pseudomonadota</taxon>
        <taxon>Alphaproteobacteria</taxon>
        <taxon>Hyphomicrobiales</taxon>
        <taxon>Phyllobacteriaceae</taxon>
        <taxon>Aerobium</taxon>
    </lineage>
</organism>
<comment type="subcellular location">
    <subcellularLocation>
        <location evidence="1">Membrane</location>
    </subcellularLocation>
</comment>
<dbReference type="GO" id="GO:0005886">
    <property type="term" value="C:plasma membrane"/>
    <property type="evidence" value="ECO:0007669"/>
    <property type="project" value="TreeGrafter"/>
</dbReference>
<evidence type="ECO:0000256" key="5">
    <source>
        <dbReference type="SAM" id="MobiDB-lite"/>
    </source>
</evidence>
<dbReference type="SMART" id="SM00283">
    <property type="entry name" value="MA"/>
    <property type="match status" value="1"/>
</dbReference>
<proteinExistence type="inferred from homology"/>
<dbReference type="PANTHER" id="PTHR43531:SF11">
    <property type="entry name" value="METHYL-ACCEPTING CHEMOTAXIS PROTEIN 3"/>
    <property type="match status" value="1"/>
</dbReference>
<keyword evidence="6" id="KW-0812">Transmembrane</keyword>
<keyword evidence="6" id="KW-1133">Transmembrane helix</keyword>
<dbReference type="PROSITE" id="PS50111">
    <property type="entry name" value="CHEMOTAXIS_TRANSDUC_2"/>
    <property type="match status" value="1"/>
</dbReference>
<gene>
    <name evidence="9" type="ORF">SAMN03080618_00756</name>
</gene>
<feature type="region of interest" description="Disordered" evidence="5">
    <location>
        <begin position="271"/>
        <end position="296"/>
    </location>
</feature>
<evidence type="ECO:0000256" key="4">
    <source>
        <dbReference type="PROSITE-ProRule" id="PRU00284"/>
    </source>
</evidence>
<dbReference type="Pfam" id="PF05227">
    <property type="entry name" value="CHASE3"/>
    <property type="match status" value="1"/>
</dbReference>
<protein>
    <submittedName>
        <fullName evidence="9">Methyl-accepting chemotaxis protein</fullName>
    </submittedName>
</protein>
<evidence type="ECO:0000313" key="10">
    <source>
        <dbReference type="Proteomes" id="UP000242763"/>
    </source>
</evidence>
<dbReference type="CDD" id="cd06225">
    <property type="entry name" value="HAMP"/>
    <property type="match status" value="1"/>
</dbReference>
<dbReference type="Gene3D" id="6.10.340.10">
    <property type="match status" value="1"/>
</dbReference>
<dbReference type="Pfam" id="PF00015">
    <property type="entry name" value="MCPsignal"/>
    <property type="match status" value="1"/>
</dbReference>
<feature type="transmembrane region" description="Helical" evidence="6">
    <location>
        <begin position="194"/>
        <end position="213"/>
    </location>
</feature>
<dbReference type="InterPro" id="IPR051310">
    <property type="entry name" value="MCP_chemotaxis"/>
</dbReference>
<dbReference type="InterPro" id="IPR007891">
    <property type="entry name" value="CHASE3"/>
</dbReference>
<dbReference type="PANTHER" id="PTHR43531">
    <property type="entry name" value="PROTEIN ICFG"/>
    <property type="match status" value="1"/>
</dbReference>
<sequence>MSFANLKISRKLGLGFAGVVAALMVISAAILWNIQRLEHAVETEAAAARAIDEIAAAEFRLGRQENSYRGFLLTNEKYYLERVDSHRAAFDGHMQNLREGQNGTADEAAIVAQIDAAIAAMDVWKADVVEAGVKLMKDPIMRFRAIEMVGRNGTADGIMEAVETALAGLQENERAKGAAATAAREAAQAFTSNVVYAGVSGAVLIALLLGYFLSRMIATPITALTSVMGRLAAGDNLVEVPSTQRKDEIGEIAQAVLVFKEAAIAKLDLETQSEHTRQATEAERQRNEADKARSAEGDRMVIEGLAGGLAALAAGDLTHRVTSAFPPKAQSLKDDFNRAAEQLQTTMLTIASAIGGLRNGTGEVSQAADDLSRRTEQQAASLEETAAALDQITATVKTTADGALRASDVTGQARVGAERSGEVVRQAVGAMAQIEASSQQISQIIGVIDEIAFQTNLLALNAGVEAARAGEAGRGFAVVASEVRSLAQRSAEAAKEIKDLISTSTAQVGQGVDLVGQTGTALQKIVTQVGEITALVSEIAASAREQSTGLAEVNMAVNQMDQVTQQNAAMVEQSTAASHNLAQEAEELGRLVAQFRLGSSAVSESAQMGRPSSPQRAGQTGATALKVVAKGGQAAALMAQPEEDSWEEF</sequence>
<dbReference type="SUPFAM" id="SSF158472">
    <property type="entry name" value="HAMP domain-like"/>
    <property type="match status" value="1"/>
</dbReference>
<evidence type="ECO:0000259" key="7">
    <source>
        <dbReference type="PROSITE" id="PS50111"/>
    </source>
</evidence>
<evidence type="ECO:0000256" key="2">
    <source>
        <dbReference type="ARBA" id="ARBA00022500"/>
    </source>
</evidence>
<evidence type="ECO:0000259" key="8">
    <source>
        <dbReference type="PROSITE" id="PS50885"/>
    </source>
</evidence>
<evidence type="ECO:0000256" key="6">
    <source>
        <dbReference type="SAM" id="Phobius"/>
    </source>
</evidence>
<evidence type="ECO:0000256" key="1">
    <source>
        <dbReference type="ARBA" id="ARBA00004370"/>
    </source>
</evidence>
<dbReference type="FunFam" id="1.10.287.950:FF:000001">
    <property type="entry name" value="Methyl-accepting chemotaxis sensory transducer"/>
    <property type="match status" value="1"/>
</dbReference>
<evidence type="ECO:0000313" key="9">
    <source>
        <dbReference type="EMBL" id="SFI54249.1"/>
    </source>
</evidence>
<dbReference type="GO" id="GO:0006935">
    <property type="term" value="P:chemotaxis"/>
    <property type="evidence" value="ECO:0007669"/>
    <property type="project" value="UniProtKB-KW"/>
</dbReference>
<feature type="domain" description="HAMP" evidence="8">
    <location>
        <begin position="302"/>
        <end position="348"/>
    </location>
</feature>
<keyword evidence="4" id="KW-0807">Transducer</keyword>
<feature type="domain" description="Methyl-accepting transducer" evidence="7">
    <location>
        <begin position="353"/>
        <end position="582"/>
    </location>
</feature>
<feature type="domain" description="HAMP" evidence="8">
    <location>
        <begin position="215"/>
        <end position="268"/>
    </location>
</feature>
<accession>A0A1I3J236</accession>
<dbReference type="PROSITE" id="PS50885">
    <property type="entry name" value="HAMP"/>
    <property type="match status" value="2"/>
</dbReference>
<dbReference type="Pfam" id="PF00672">
    <property type="entry name" value="HAMP"/>
    <property type="match status" value="1"/>
</dbReference>
<dbReference type="GO" id="GO:0007165">
    <property type="term" value="P:signal transduction"/>
    <property type="evidence" value="ECO:0007669"/>
    <property type="project" value="UniProtKB-KW"/>
</dbReference>
<dbReference type="Gene3D" id="1.10.287.950">
    <property type="entry name" value="Methyl-accepting chemotaxis protein"/>
    <property type="match status" value="1"/>
</dbReference>
<dbReference type="STRING" id="1121003.SAMN03080618_00756"/>
<keyword evidence="6" id="KW-0472">Membrane</keyword>
<comment type="similarity">
    <text evidence="3">Belongs to the methyl-accepting chemotaxis (MCP) protein family.</text>
</comment>
<dbReference type="Proteomes" id="UP000242763">
    <property type="component" value="Unassembled WGS sequence"/>
</dbReference>
<dbReference type="EMBL" id="FORF01000003">
    <property type="protein sequence ID" value="SFI54249.1"/>
    <property type="molecule type" value="Genomic_DNA"/>
</dbReference>
<dbReference type="GO" id="GO:0004888">
    <property type="term" value="F:transmembrane signaling receptor activity"/>
    <property type="evidence" value="ECO:0007669"/>
    <property type="project" value="TreeGrafter"/>
</dbReference>
<name>A0A1I3J236_9HYPH</name>
<dbReference type="InterPro" id="IPR003660">
    <property type="entry name" value="HAMP_dom"/>
</dbReference>
<reference evidence="10" key="1">
    <citation type="submission" date="2016-10" db="EMBL/GenBank/DDBJ databases">
        <authorList>
            <person name="Varghese N."/>
            <person name="Submissions S."/>
        </authorList>
    </citation>
    <scope>NUCLEOTIDE SEQUENCE [LARGE SCALE GENOMIC DNA]</scope>
    <source>
        <strain evidence="10">DSM 21857</strain>
    </source>
</reference>
<dbReference type="RefSeq" id="WP_210185199.1">
    <property type="nucleotide sequence ID" value="NZ_FORF01000003.1"/>
</dbReference>
<keyword evidence="2" id="KW-0145">Chemotaxis</keyword>
<dbReference type="AlphaFoldDB" id="A0A1I3J236"/>
<feature type="transmembrane region" description="Helical" evidence="6">
    <location>
        <begin position="12"/>
        <end position="32"/>
    </location>
</feature>
<dbReference type="CDD" id="cd11386">
    <property type="entry name" value="MCP_signal"/>
    <property type="match status" value="1"/>
</dbReference>
<feature type="region of interest" description="Disordered" evidence="5">
    <location>
        <begin position="602"/>
        <end position="621"/>
    </location>
</feature>
<evidence type="ECO:0000256" key="3">
    <source>
        <dbReference type="ARBA" id="ARBA00029447"/>
    </source>
</evidence>